<protein>
    <submittedName>
        <fullName evidence="1">Uncharacterized protein</fullName>
    </submittedName>
</protein>
<keyword evidence="2" id="KW-1185">Reference proteome</keyword>
<accession>A0A9N8KRU2</accession>
<dbReference type="AlphaFoldDB" id="A0A9N8KRU2"/>
<organism evidence="1 2">
    <name type="scientific">Chrysodeixis includens</name>
    <name type="common">Soybean looper</name>
    <name type="synonym">Pseudoplusia includens</name>
    <dbReference type="NCBI Taxonomy" id="689277"/>
    <lineage>
        <taxon>Eukaryota</taxon>
        <taxon>Metazoa</taxon>
        <taxon>Ecdysozoa</taxon>
        <taxon>Arthropoda</taxon>
        <taxon>Hexapoda</taxon>
        <taxon>Insecta</taxon>
        <taxon>Pterygota</taxon>
        <taxon>Neoptera</taxon>
        <taxon>Endopterygota</taxon>
        <taxon>Lepidoptera</taxon>
        <taxon>Glossata</taxon>
        <taxon>Ditrysia</taxon>
        <taxon>Noctuoidea</taxon>
        <taxon>Noctuidae</taxon>
        <taxon>Plusiinae</taxon>
        <taxon>Chrysodeixis</taxon>
    </lineage>
</organism>
<evidence type="ECO:0000313" key="2">
    <source>
        <dbReference type="Proteomes" id="UP001154114"/>
    </source>
</evidence>
<gene>
    <name evidence="1" type="ORF">CINC_LOCUS693</name>
</gene>
<evidence type="ECO:0000313" key="1">
    <source>
        <dbReference type="EMBL" id="CAD0194405.1"/>
    </source>
</evidence>
<proteinExistence type="predicted"/>
<dbReference type="EMBL" id="LR824004">
    <property type="protein sequence ID" value="CAD0194405.1"/>
    <property type="molecule type" value="Genomic_DNA"/>
</dbReference>
<reference evidence="1" key="1">
    <citation type="submission" date="2021-12" db="EMBL/GenBank/DDBJ databases">
        <authorList>
            <person name="King R."/>
        </authorList>
    </citation>
    <scope>NUCLEOTIDE SEQUENCE</scope>
</reference>
<name>A0A9N8KRU2_CHRIL</name>
<sequence length="106" mass="11400">MEIRNKTDTETLKSEIAYTQEGYQTEKLAEGRPAGAAPAETTRVATRSPAITCMSTPITPVRSASTWSASSIPNYVINWTSLLSSLVRPWPPFDHGSIPSAVCTSG</sequence>
<dbReference type="Proteomes" id="UP001154114">
    <property type="component" value="Chromosome 1"/>
</dbReference>